<name>A0A1V9A7S1_SACPI</name>
<keyword evidence="2" id="KW-0732">Signal</keyword>
<organism evidence="4 5">
    <name type="scientific">Saccharomonospora piscinae</name>
    <dbReference type="NCBI Taxonomy" id="687388"/>
    <lineage>
        <taxon>Bacteria</taxon>
        <taxon>Bacillati</taxon>
        <taxon>Actinomycetota</taxon>
        <taxon>Actinomycetes</taxon>
        <taxon>Pseudonocardiales</taxon>
        <taxon>Pseudonocardiaceae</taxon>
        <taxon>Saccharomonospora</taxon>
    </lineage>
</organism>
<evidence type="ECO:0000313" key="5">
    <source>
        <dbReference type="Proteomes" id="UP000192591"/>
    </source>
</evidence>
<evidence type="ECO:0000259" key="3">
    <source>
        <dbReference type="Pfam" id="PF00496"/>
    </source>
</evidence>
<gene>
    <name evidence="4" type="ORF">B1813_09330</name>
</gene>
<dbReference type="AlphaFoldDB" id="A0A1V9A7S1"/>
<dbReference type="EMBL" id="MWIH01000005">
    <property type="protein sequence ID" value="OQO93162.1"/>
    <property type="molecule type" value="Genomic_DNA"/>
</dbReference>
<evidence type="ECO:0000313" key="4">
    <source>
        <dbReference type="EMBL" id="OQO93162.1"/>
    </source>
</evidence>
<dbReference type="Proteomes" id="UP000192591">
    <property type="component" value="Unassembled WGS sequence"/>
</dbReference>
<dbReference type="Gene3D" id="3.40.190.10">
    <property type="entry name" value="Periplasmic binding protein-like II"/>
    <property type="match status" value="1"/>
</dbReference>
<feature type="region of interest" description="Disordered" evidence="1">
    <location>
        <begin position="501"/>
        <end position="568"/>
    </location>
</feature>
<dbReference type="PANTHER" id="PTHR30290:SF65">
    <property type="entry name" value="MONOACYL PHOSPHATIDYLINOSITOL TETRAMANNOSIDE-BINDING PROTEIN LPQW-RELATED"/>
    <property type="match status" value="1"/>
</dbReference>
<protein>
    <submittedName>
        <fullName evidence="4">Peptide ABC transporter substrate-binding protein</fullName>
    </submittedName>
</protein>
<dbReference type="SUPFAM" id="SSF53850">
    <property type="entry name" value="Periplasmic binding protein-like II"/>
    <property type="match status" value="1"/>
</dbReference>
<feature type="domain" description="Solute-binding protein family 5" evidence="3">
    <location>
        <begin position="110"/>
        <end position="440"/>
    </location>
</feature>
<dbReference type="CDD" id="cd08501">
    <property type="entry name" value="PBP2_Lpqw"/>
    <property type="match status" value="1"/>
</dbReference>
<dbReference type="GO" id="GO:1904680">
    <property type="term" value="F:peptide transmembrane transporter activity"/>
    <property type="evidence" value="ECO:0007669"/>
    <property type="project" value="TreeGrafter"/>
</dbReference>
<dbReference type="RefSeq" id="WP_420852679.1">
    <property type="nucleotide sequence ID" value="NZ_MWIH01000005.1"/>
</dbReference>
<reference evidence="4 5" key="1">
    <citation type="submission" date="2017-02" db="EMBL/GenBank/DDBJ databases">
        <title>Draft genome of Saccharomonospora sp. 154.</title>
        <authorList>
            <person name="Alonso-Carmona G.S."/>
            <person name="De La Haba R."/>
            <person name="Vera-Gargallo B."/>
            <person name="Sandoval-Trujillo A.H."/>
            <person name="Ramirez-Duran N."/>
            <person name="Ventosa A."/>
        </authorList>
    </citation>
    <scope>NUCLEOTIDE SEQUENCE [LARGE SCALE GENOMIC DNA]</scope>
    <source>
        <strain evidence="4 5">LRS4.154</strain>
    </source>
</reference>
<evidence type="ECO:0000256" key="2">
    <source>
        <dbReference type="SAM" id="SignalP"/>
    </source>
</evidence>
<feature type="compositionally biased region" description="Gly residues" evidence="1">
    <location>
        <begin position="509"/>
        <end position="522"/>
    </location>
</feature>
<sequence>MRVKGRRATPRAGAVCSLVLAMVGVLTACSATPPPPVVSSPVAQTSAPQVETPSQIVAAVDDIAGGYNPHALADSSTVTTALSQLLLPSVFRPGGDGDDGDGEPVLDESLMTSAEVTSEDPFTVTYRIRPEASWSDGAPIAVEDFSYLAEAMRTEPGVANPAGYRLISSIEPGEGGKLVEVTFSEPYPGWRTLFTDLLPAHLLKDVPGGWQSALADGFPSYGGPFAIKTIDSARGEIVLERNERYWEKPAAVDRIVLQRSDGPGMVSALRSGSAQFTLGSVNGDTRDLLADLGDDIGLHRVAQPSVADVVLRPLGSATAEAPVREAVAALLDRNALVDEGTGGGASADLRAAAHVRAPSSDDYRHTMPGAGPPLQRDTERAYELLAEAGYEREAGSWVRDGQPLSLVIASPGQRQPYQRIAAALSEQLIAEGIDVNTVHPEPRELFASALAAPVDPDGGVNGQPVPTNGEVGIDIAVIPRAVSADPATTLASWYGCAPQAGDGTQGADDGSGAGDAGDGGDGTATTTSSSSTTTESAPTTPTTAKGGADGADGPDGETAGPVVPANPAGFCDAELQDVIDDVLTGEISVRQGLAEVEPALWDHAVTIPLFQLADTLAVGPGVSGVSEGPPLSGPFSSAVNWTRAPR</sequence>
<comment type="caution">
    <text evidence="4">The sequence shown here is derived from an EMBL/GenBank/DDBJ whole genome shotgun (WGS) entry which is preliminary data.</text>
</comment>
<proteinExistence type="predicted"/>
<feature type="signal peptide" evidence="2">
    <location>
        <begin position="1"/>
        <end position="28"/>
    </location>
</feature>
<feature type="compositionally biased region" description="Low complexity" evidence="1">
    <location>
        <begin position="523"/>
        <end position="546"/>
    </location>
</feature>
<keyword evidence="5" id="KW-1185">Reference proteome</keyword>
<feature type="chain" id="PRO_5039516505" evidence="2">
    <location>
        <begin position="29"/>
        <end position="646"/>
    </location>
</feature>
<dbReference type="InterPro" id="IPR000914">
    <property type="entry name" value="SBP_5_dom"/>
</dbReference>
<dbReference type="GO" id="GO:0015833">
    <property type="term" value="P:peptide transport"/>
    <property type="evidence" value="ECO:0007669"/>
    <property type="project" value="TreeGrafter"/>
</dbReference>
<dbReference type="Gene3D" id="3.10.105.10">
    <property type="entry name" value="Dipeptide-binding Protein, Domain 3"/>
    <property type="match status" value="1"/>
</dbReference>
<accession>A0A1V9A7S1</accession>
<evidence type="ECO:0000256" key="1">
    <source>
        <dbReference type="SAM" id="MobiDB-lite"/>
    </source>
</evidence>
<dbReference type="PROSITE" id="PS51257">
    <property type="entry name" value="PROKAR_LIPOPROTEIN"/>
    <property type="match status" value="1"/>
</dbReference>
<dbReference type="Gene3D" id="3.90.76.10">
    <property type="entry name" value="Dipeptide-binding Protein, Domain 1"/>
    <property type="match status" value="1"/>
</dbReference>
<dbReference type="InterPro" id="IPR039424">
    <property type="entry name" value="SBP_5"/>
</dbReference>
<dbReference type="Pfam" id="PF00496">
    <property type="entry name" value="SBP_bac_5"/>
    <property type="match status" value="1"/>
</dbReference>
<dbReference type="PANTHER" id="PTHR30290">
    <property type="entry name" value="PERIPLASMIC BINDING COMPONENT OF ABC TRANSPORTER"/>
    <property type="match status" value="1"/>
</dbReference>
<dbReference type="STRING" id="1962155.B1813_09330"/>